<proteinExistence type="predicted"/>
<dbReference type="EMBL" id="CP045904">
    <property type="protein sequence ID" value="QQP35876.1"/>
    <property type="molecule type" value="Genomic_DNA"/>
</dbReference>
<evidence type="ECO:0000313" key="2">
    <source>
        <dbReference type="Proteomes" id="UP000595437"/>
    </source>
</evidence>
<reference evidence="2" key="1">
    <citation type="submission" date="2021-01" db="EMBL/GenBank/DDBJ databases">
        <title>Caligus Genome Assembly.</title>
        <authorList>
            <person name="Gallardo-Escarate C."/>
        </authorList>
    </citation>
    <scope>NUCLEOTIDE SEQUENCE [LARGE SCALE GENOMIC DNA]</scope>
</reference>
<sequence>LDDRFQPGPERRPGLDKVLPVHTCHCHHNGGRHRNNTVVSALVGFPLQDAPLVVVQRVAVRRARGPYLLLPEHGQI</sequence>
<accession>A0A7T8JVP0</accession>
<dbReference type="AlphaFoldDB" id="A0A7T8JVP0"/>
<feature type="non-terminal residue" evidence="1">
    <location>
        <position position="76"/>
    </location>
</feature>
<dbReference type="Proteomes" id="UP000595437">
    <property type="component" value="Chromosome 15"/>
</dbReference>
<feature type="non-terminal residue" evidence="1">
    <location>
        <position position="1"/>
    </location>
</feature>
<name>A0A7T8JVP0_CALRO</name>
<keyword evidence="2" id="KW-1185">Reference proteome</keyword>
<organism evidence="1 2">
    <name type="scientific">Caligus rogercresseyi</name>
    <name type="common">Sea louse</name>
    <dbReference type="NCBI Taxonomy" id="217165"/>
    <lineage>
        <taxon>Eukaryota</taxon>
        <taxon>Metazoa</taxon>
        <taxon>Ecdysozoa</taxon>
        <taxon>Arthropoda</taxon>
        <taxon>Crustacea</taxon>
        <taxon>Multicrustacea</taxon>
        <taxon>Hexanauplia</taxon>
        <taxon>Copepoda</taxon>
        <taxon>Siphonostomatoida</taxon>
        <taxon>Caligidae</taxon>
        <taxon>Caligus</taxon>
    </lineage>
</organism>
<evidence type="ECO:0000313" key="1">
    <source>
        <dbReference type="EMBL" id="QQP35876.1"/>
    </source>
</evidence>
<gene>
    <name evidence="1" type="ORF">FKW44_020811</name>
</gene>
<protein>
    <submittedName>
        <fullName evidence="1">Uncharacterized protein</fullName>
    </submittedName>
</protein>